<evidence type="ECO:0000313" key="3">
    <source>
        <dbReference type="Proteomes" id="UP000237105"/>
    </source>
</evidence>
<sequence length="97" mass="10887">MGTHHVYFDLSAVLLIARNINRKTVRSSSETHVLNITIQASHGSSVSSDARFRTFSITDTLKYDSGACLIVVVILITWPTFGKSVFFSWPEWQVAKQ</sequence>
<comment type="caution">
    <text evidence="2">The sequence shown here is derived from an EMBL/GenBank/DDBJ whole genome shotgun (WGS) entry which is preliminary data.</text>
</comment>
<accession>A0A2P5BHW5</accession>
<gene>
    <name evidence="2" type="ORF">PanWU01x14_237510</name>
</gene>
<organism evidence="2 3">
    <name type="scientific">Parasponia andersonii</name>
    <name type="common">Sponia andersonii</name>
    <dbReference type="NCBI Taxonomy" id="3476"/>
    <lineage>
        <taxon>Eukaryota</taxon>
        <taxon>Viridiplantae</taxon>
        <taxon>Streptophyta</taxon>
        <taxon>Embryophyta</taxon>
        <taxon>Tracheophyta</taxon>
        <taxon>Spermatophyta</taxon>
        <taxon>Magnoliopsida</taxon>
        <taxon>eudicotyledons</taxon>
        <taxon>Gunneridae</taxon>
        <taxon>Pentapetalae</taxon>
        <taxon>rosids</taxon>
        <taxon>fabids</taxon>
        <taxon>Rosales</taxon>
        <taxon>Cannabaceae</taxon>
        <taxon>Parasponia</taxon>
    </lineage>
</organism>
<keyword evidence="3" id="KW-1185">Reference proteome</keyword>
<reference evidence="3" key="1">
    <citation type="submission" date="2016-06" db="EMBL/GenBank/DDBJ databases">
        <title>Parallel loss of symbiosis genes in relatives of nitrogen-fixing non-legume Parasponia.</title>
        <authorList>
            <person name="Van Velzen R."/>
            <person name="Holmer R."/>
            <person name="Bu F."/>
            <person name="Rutten L."/>
            <person name="Van Zeijl A."/>
            <person name="Liu W."/>
            <person name="Santuari L."/>
            <person name="Cao Q."/>
            <person name="Sharma T."/>
            <person name="Shen D."/>
            <person name="Roswanjaya Y."/>
            <person name="Wardhani T."/>
            <person name="Kalhor M.S."/>
            <person name="Jansen J."/>
            <person name="Van den Hoogen J."/>
            <person name="Gungor B."/>
            <person name="Hartog M."/>
            <person name="Hontelez J."/>
            <person name="Verver J."/>
            <person name="Yang W.-C."/>
            <person name="Schijlen E."/>
            <person name="Repin R."/>
            <person name="Schilthuizen M."/>
            <person name="Schranz E."/>
            <person name="Heidstra R."/>
            <person name="Miyata K."/>
            <person name="Fedorova E."/>
            <person name="Kohlen W."/>
            <person name="Bisseling T."/>
            <person name="Smit S."/>
            <person name="Geurts R."/>
        </authorList>
    </citation>
    <scope>NUCLEOTIDE SEQUENCE [LARGE SCALE GENOMIC DNA]</scope>
    <source>
        <strain evidence="3">cv. WU1-14</strain>
    </source>
</reference>
<proteinExistence type="predicted"/>
<keyword evidence="1" id="KW-0472">Membrane</keyword>
<keyword evidence="1" id="KW-0812">Transmembrane</keyword>
<keyword evidence="1" id="KW-1133">Transmembrane helix</keyword>
<protein>
    <submittedName>
        <fullName evidence="2">Uncharacterized protein</fullName>
    </submittedName>
</protein>
<dbReference type="EMBL" id="JXTB01000278">
    <property type="protein sequence ID" value="PON48356.1"/>
    <property type="molecule type" value="Genomic_DNA"/>
</dbReference>
<evidence type="ECO:0000313" key="2">
    <source>
        <dbReference type="EMBL" id="PON48356.1"/>
    </source>
</evidence>
<dbReference type="Proteomes" id="UP000237105">
    <property type="component" value="Unassembled WGS sequence"/>
</dbReference>
<evidence type="ECO:0000256" key="1">
    <source>
        <dbReference type="SAM" id="Phobius"/>
    </source>
</evidence>
<dbReference type="OrthoDB" id="10542805at2759"/>
<name>A0A2P5BHW5_PARAD</name>
<feature type="transmembrane region" description="Helical" evidence="1">
    <location>
        <begin position="61"/>
        <end position="81"/>
    </location>
</feature>
<dbReference type="AlphaFoldDB" id="A0A2P5BHW5"/>